<reference evidence="1 2" key="1">
    <citation type="journal article" date="2011" name="PLoS Pathog.">
        <title>Endophytic Life Strategies Decoded by Genome and Transcriptome Analyses of the Mutualistic Root Symbiont Piriformospora indica.</title>
        <authorList>
            <person name="Zuccaro A."/>
            <person name="Lahrmann U."/>
            <person name="Guldener U."/>
            <person name="Langen G."/>
            <person name="Pfiffi S."/>
            <person name="Biedenkopf D."/>
            <person name="Wong P."/>
            <person name="Samans B."/>
            <person name="Grimm C."/>
            <person name="Basiewicz M."/>
            <person name="Murat C."/>
            <person name="Martin F."/>
            <person name="Kogel K.H."/>
        </authorList>
    </citation>
    <scope>NUCLEOTIDE SEQUENCE [LARGE SCALE GENOMIC DNA]</scope>
    <source>
        <strain evidence="1 2">DSM 11827</strain>
    </source>
</reference>
<dbReference type="InParanoid" id="G4THZ3"/>
<dbReference type="EMBL" id="CAFZ01000100">
    <property type="protein sequence ID" value="CCA70943.1"/>
    <property type="molecule type" value="Genomic_DNA"/>
</dbReference>
<evidence type="ECO:0008006" key="3">
    <source>
        <dbReference type="Google" id="ProtNLM"/>
    </source>
</evidence>
<protein>
    <recommendedName>
        <fullName evidence="3">F-box domain-containing protein</fullName>
    </recommendedName>
</protein>
<name>G4THZ3_SERID</name>
<sequence length="135" mass="15638">MSRELPLDLYRQIVEEIREKADLLSLCLTSRALYLEASQALYAKVRLDDLEQISAIVWTFESTPRALELTLELNIRVRMHIAQFPQLAMQMIRAINRMGNLTPLELPELWIPDPFDVSKRAASFWLVQACKLNLP</sequence>
<evidence type="ECO:0000313" key="1">
    <source>
        <dbReference type="EMBL" id="CCA70943.1"/>
    </source>
</evidence>
<organism evidence="1 2">
    <name type="scientific">Serendipita indica (strain DSM 11827)</name>
    <name type="common">Root endophyte fungus</name>
    <name type="synonym">Piriformospora indica</name>
    <dbReference type="NCBI Taxonomy" id="1109443"/>
    <lineage>
        <taxon>Eukaryota</taxon>
        <taxon>Fungi</taxon>
        <taxon>Dikarya</taxon>
        <taxon>Basidiomycota</taxon>
        <taxon>Agaricomycotina</taxon>
        <taxon>Agaricomycetes</taxon>
        <taxon>Sebacinales</taxon>
        <taxon>Serendipitaceae</taxon>
        <taxon>Serendipita</taxon>
    </lineage>
</organism>
<gene>
    <name evidence="1" type="ORF">PIIN_04879</name>
</gene>
<dbReference type="Proteomes" id="UP000007148">
    <property type="component" value="Unassembled WGS sequence"/>
</dbReference>
<dbReference type="HOGENOM" id="CLU_1886554_0_0_1"/>
<dbReference type="OrthoDB" id="3232239at2759"/>
<proteinExistence type="predicted"/>
<comment type="caution">
    <text evidence="1">The sequence shown here is derived from an EMBL/GenBank/DDBJ whole genome shotgun (WGS) entry which is preliminary data.</text>
</comment>
<evidence type="ECO:0000313" key="2">
    <source>
        <dbReference type="Proteomes" id="UP000007148"/>
    </source>
</evidence>
<keyword evidence="2" id="KW-1185">Reference proteome</keyword>
<accession>G4THZ3</accession>
<dbReference type="AlphaFoldDB" id="G4THZ3"/>